<feature type="transmembrane region" description="Helical" evidence="5">
    <location>
        <begin position="2298"/>
        <end position="2318"/>
    </location>
</feature>
<dbReference type="Gene3D" id="3.30.60.270">
    <property type="match status" value="3"/>
</dbReference>
<feature type="domain" description="VPS10" evidence="6">
    <location>
        <begin position="349"/>
        <end position="991"/>
    </location>
</feature>
<dbReference type="VEuPathDB" id="FungiDB:BCV72DRAFT_10791"/>
<proteinExistence type="predicted"/>
<name>A0A1X0RV51_RHIZD</name>
<accession>A0A1X0RV51</accession>
<reference evidence="7 8" key="1">
    <citation type="journal article" date="2016" name="Proc. Natl. Acad. Sci. U.S.A.">
        <title>Lipid metabolic changes in an early divergent fungus govern the establishment of a mutualistic symbiosis with endobacteria.</title>
        <authorList>
            <person name="Lastovetsky O.A."/>
            <person name="Gaspar M.L."/>
            <person name="Mondo S.J."/>
            <person name="LaButti K.M."/>
            <person name="Sandor L."/>
            <person name="Grigoriev I.V."/>
            <person name="Henry S.A."/>
            <person name="Pawlowska T.E."/>
        </authorList>
    </citation>
    <scope>NUCLEOTIDE SEQUENCE [LARGE SCALE GENOMIC DNA]</scope>
    <source>
        <strain evidence="7 8">ATCC 11559</strain>
    </source>
</reference>
<dbReference type="Gene3D" id="2.130.10.10">
    <property type="entry name" value="YVTN repeat-like/Quinoprotein amine dehydrogenase"/>
    <property type="match status" value="4"/>
</dbReference>
<organism evidence="7 8">
    <name type="scientific">Rhizopus microsporus</name>
    <dbReference type="NCBI Taxonomy" id="58291"/>
    <lineage>
        <taxon>Eukaryota</taxon>
        <taxon>Fungi</taxon>
        <taxon>Fungi incertae sedis</taxon>
        <taxon>Mucoromycota</taxon>
        <taxon>Mucoromycotina</taxon>
        <taxon>Mucoromycetes</taxon>
        <taxon>Mucorales</taxon>
        <taxon>Mucorineae</taxon>
        <taxon>Rhizopodaceae</taxon>
        <taxon>Rhizopus</taxon>
    </lineage>
</organism>
<dbReference type="Pfam" id="PF15901">
    <property type="entry name" value="Sortilin_C"/>
    <property type="match status" value="3"/>
</dbReference>
<dbReference type="GO" id="GO:0005829">
    <property type="term" value="C:cytosol"/>
    <property type="evidence" value="ECO:0007669"/>
    <property type="project" value="GOC"/>
</dbReference>
<protein>
    <submittedName>
        <fullName evidence="7">Oligoxyloglucan reducing end-specific cellobiohydrolase</fullName>
    </submittedName>
</protein>
<keyword evidence="4" id="KW-0325">Glycoprotein</keyword>
<dbReference type="GO" id="GO:0005794">
    <property type="term" value="C:Golgi apparatus"/>
    <property type="evidence" value="ECO:0007669"/>
    <property type="project" value="TreeGrafter"/>
</dbReference>
<dbReference type="GO" id="GO:0016787">
    <property type="term" value="F:hydrolase activity"/>
    <property type="evidence" value="ECO:0007669"/>
    <property type="project" value="UniProtKB-KW"/>
</dbReference>
<feature type="transmembrane region" description="Helical" evidence="5">
    <location>
        <begin position="2345"/>
        <end position="2364"/>
    </location>
</feature>
<dbReference type="SMART" id="SM00602">
    <property type="entry name" value="VPS10"/>
    <property type="match status" value="3"/>
</dbReference>
<dbReference type="CDD" id="cd15482">
    <property type="entry name" value="Sialidase_non-viral"/>
    <property type="match status" value="1"/>
</dbReference>
<gene>
    <name evidence="7" type="ORF">BCV71DRAFT_250641</name>
</gene>
<evidence type="ECO:0000256" key="5">
    <source>
        <dbReference type="SAM" id="Phobius"/>
    </source>
</evidence>
<dbReference type="InterPro" id="IPR015943">
    <property type="entry name" value="WD40/YVTN_repeat-like_dom_sf"/>
</dbReference>
<dbReference type="InterPro" id="IPR006581">
    <property type="entry name" value="VPS10"/>
</dbReference>
<evidence type="ECO:0000259" key="6">
    <source>
        <dbReference type="SMART" id="SM00602"/>
    </source>
</evidence>
<sequence length="2432" mass="274173">MTVRFDKAIQEQVKRSGQEKKKDDLIKIHSQTTGVFSATDYLIDGANDFTFSGTDNGLINLSRSVPFTSQQFQLHIQLYNRYHVLQEPNVDIKDEKTAFLNLPQSKTINANEIDINCMHRKNRKHLEWLKKKTSQGKEASTLEAKLEKASFSASNNVEEFQQNYRIHEDCSKKLRSFYSSSNRASRLQSLEIQKKKYLNKITAQERKFLTKTNTGADKKQLHGKHVNVCITNGHMTSQTCIYCYQKLCHPKAMLTKKNKQVSQEIKGALMCVNPKFMAVKSGRSTKSRDALSSLAISLSGLTQCLIGSPLPPFAQSQTSQFNTDTFNKLLWSFVPARDYLTSTLCAHTIVVLWLDANSHTLYRSENQGKEWNQVEDIGKTATYLYEHPYDNDRAYVLSSGTTHWKTVDKGKTWQEFHTRSEPGSSSSHLSFHAERSGYILFSGVSCKFGSWLGIDCQTSISYTYDNFDTINPLRTHASSCIWSRSSAEFKSAPTSEIMCVQSASGKSTNGLSLPDDLQLVRSDDFFHTEKVVDFGLGREMTGVLAVSAVGRFIVAAVKPTSQTDMTLYVTHDGEHWHETIFPEGAALHEKSFTIIESSNPALLVDVLSGENAQFGSLYKSNSNGTFFSKSLENTNRNSMGYIDIERIPGVEGVLVANQILNPRLVESQSVQREVRTLISFDDGGSWNEITKVKDMNGNNMKCYDDKCTLNLHSVTSNRNFGQVTSSQSAVGVLMGVGNYGPYMLTYDECDTFLSTDGGISWKMVREGAHLYEFGDMGTLIVLVDDEKETDHVWWSKDRGNNWQKLDLGMTVRARMLTTDPESTSRKFLLIAGSVRSAVSKVQAFQLDFSNIFSRQCVLDTHNEEKSDFERWYARDITEGPDCLMGHEQIFYRRKADRDCFVGREFQDPEVELKDCPCTRADYECDYNFVRDAEGKCIRVGPDRITADQCRSKDDTYAASSGYRLVPGNTCIQKDGARLDEPVTRKCSENIAGIIPSPNDLKPADEEIKHYQLFTGSEIEQFLYFRDSESILVRLQVGELWRSGNQGVDWARVLDNEGVITNVVLHEFDNQRAYAILEDSIQYTDDQGKTWHPIKTPLAPSDRVAQTLDFHPSQKDWLLFIGKSSSPVPHNEVYVSTDHGRSWTALDFYVEKCIFGRDAEYKIEEDVVFCSAYDKKQVGNDLRLVRINFKQNQNRVYFDNIVEFFVVEDFMAVASSNNGELALHVSIDGTNFAEAQFPPDQHINRVTFTVLQSTTHAILLNVFKSIGFGKSFGSLYKSNENGTYYHLSLDNTNGDGTGYVDFEKFQSIDGTILANQVWNAEEVTSNPEKRKKVRTMISWDDGGSWQPLSPPHNFDCDMKECSLNLHGRTDIHGPGAIFSSSGAPGLAMGVGNVGPSLSEYTESDTFLTRDGGHTWTLIRQGEHLYEFGDQGSLLVLVSDEGPTNELLYSWDQGENWHTYQFAAEPIRVSTLTTDPKSSTLKFVLIGHQRQGSRFPVIVTVDFTATKQPQCILDKNNEERSDFERWMPKDDDGDDACLLGKKTAYWRRKKDRVCKVNAQFHEPEVIVENCECRETDFECDFGFWRSLRNECLPNGHHPDRPAQCKIGEKFKGRSGYKKNVKSSCRGGVNLEEDKEWDCGERGGIISSVTPFTDRFVDYIYFTDTDRVIIRTMDGKVWVSDNDGFSWRDQFPDHKIISMFQNPHSEQHAYFITEGTTHFKTTDKGASFDEMNVPVRPLLNLQGTIMNFHNDDADYLIYVGERGCNGGSDSDCYSEAFYSHDNGRNWNSLGTYIRSCIWGREGNITISHRNAVFCEQYREQSGNQMALFGSPLQLVSSQNYFHDKKVLFENIVGVTVFSNYMVVAAAKNNGASLGLHISLDGNTFAAASFPSNFDLSPEAFTIMESVNSLWIHVTTNSQRGSEFGTIFTSNSNGTYYVDSLKNVNRNELGIVDFEKMQGIEGIAIANVVTNPGRASRGDRKMLSTYITADAGGHWHPIRAPKRDSEGKSYMCSDDECVLNLHCYSERQNSRDLFSSSSAVGLMVGVGNVGGRLLDYRNGDMFLTRDAGKTWTEIAKGAHLWEFADQGSLLILVDNELPTNILKYTTNEGMSWNTYEFTSKSDKVIIEDIITQPDGTSQKYVLLGLKNGKSVAYHVDFSPLRPNKCVLDENHPNDDDFELWSPEDTRGEKCLFGREIAYYRRIRDHDCYIGEKLVQPREIVRNCQCTDEDYECDYNYIRDSNNKCVLVPGLSPLIPTCDGTRDYYYMPSGYRKIAASTCEGGKELDKLGEKVMCPRAKGSGGWLALIFMPIIGAGIIFGVLQYRRRGGFGRIRLPDSTQQMGSNLLSHPILTKIVAAAFVIPVAIIGILSRIPIPRSFSDITDALGNIRLPFLTRRRNAGYSALGQDEQTDVLLEDYDGSEEHLIDEADELDDADEF</sequence>
<dbReference type="GO" id="GO:0006895">
    <property type="term" value="P:Golgi to endosome transport"/>
    <property type="evidence" value="ECO:0007669"/>
    <property type="project" value="TreeGrafter"/>
</dbReference>
<dbReference type="SUPFAM" id="SSF110296">
    <property type="entry name" value="Oligoxyloglucan reducing end-specific cellobiohydrolase"/>
    <property type="match status" value="3"/>
</dbReference>
<keyword evidence="5" id="KW-0812">Transmembrane</keyword>
<dbReference type="VEuPathDB" id="FungiDB:BCV72DRAFT_322414"/>
<dbReference type="FunFam" id="3.30.60.270:FF:000005">
    <property type="entry name" value="Sortilin"/>
    <property type="match status" value="2"/>
</dbReference>
<evidence type="ECO:0000256" key="4">
    <source>
        <dbReference type="ARBA" id="ARBA00023180"/>
    </source>
</evidence>
<dbReference type="InterPro" id="IPR050310">
    <property type="entry name" value="VPS10-sortilin"/>
</dbReference>
<dbReference type="GO" id="GO:0006896">
    <property type="term" value="P:Golgi to vacuole transport"/>
    <property type="evidence" value="ECO:0007669"/>
    <property type="project" value="TreeGrafter"/>
</dbReference>
<evidence type="ECO:0000313" key="8">
    <source>
        <dbReference type="Proteomes" id="UP000242381"/>
    </source>
</evidence>
<keyword evidence="2" id="KW-0677">Repeat</keyword>
<dbReference type="EMBL" id="KV921406">
    <property type="protein sequence ID" value="ORE15864.1"/>
    <property type="molecule type" value="Genomic_DNA"/>
</dbReference>
<keyword evidence="3 5" id="KW-0472">Membrane</keyword>
<evidence type="ECO:0000256" key="1">
    <source>
        <dbReference type="ARBA" id="ARBA00004370"/>
    </source>
</evidence>
<keyword evidence="7" id="KW-0378">Hydrolase</keyword>
<dbReference type="VEuPathDB" id="FungiDB:BCV72DRAFT_80813"/>
<dbReference type="OMA" id="ATMSEFI"/>
<evidence type="ECO:0000313" key="7">
    <source>
        <dbReference type="EMBL" id="ORE15864.1"/>
    </source>
</evidence>
<feature type="domain" description="VPS10" evidence="6">
    <location>
        <begin position="1663"/>
        <end position="2294"/>
    </location>
</feature>
<dbReference type="InterPro" id="IPR031778">
    <property type="entry name" value="Sortilin_N"/>
</dbReference>
<feature type="domain" description="VPS10" evidence="6">
    <location>
        <begin position="1028"/>
        <end position="1639"/>
    </location>
</feature>
<dbReference type="Pfam" id="PF15902">
    <property type="entry name" value="Sortilin-Vps10"/>
    <property type="match status" value="3"/>
</dbReference>
<dbReference type="Proteomes" id="UP000242381">
    <property type="component" value="Unassembled WGS sequence"/>
</dbReference>
<evidence type="ECO:0000256" key="3">
    <source>
        <dbReference type="ARBA" id="ARBA00023136"/>
    </source>
</evidence>
<keyword evidence="5" id="KW-1133">Transmembrane helix</keyword>
<evidence type="ECO:0000256" key="2">
    <source>
        <dbReference type="ARBA" id="ARBA00022737"/>
    </source>
</evidence>
<dbReference type="PANTHER" id="PTHR12106:SF27">
    <property type="entry name" value="SORTILIN-RELATED RECEPTOR"/>
    <property type="match status" value="1"/>
</dbReference>
<comment type="subcellular location">
    <subcellularLocation>
        <location evidence="1">Membrane</location>
    </subcellularLocation>
</comment>
<dbReference type="Gene3D" id="2.10.70.80">
    <property type="match status" value="3"/>
</dbReference>
<dbReference type="GO" id="GO:0016020">
    <property type="term" value="C:membrane"/>
    <property type="evidence" value="ECO:0007669"/>
    <property type="project" value="UniProtKB-SubCell"/>
</dbReference>
<dbReference type="GO" id="GO:0006623">
    <property type="term" value="P:protein targeting to vacuole"/>
    <property type="evidence" value="ECO:0007669"/>
    <property type="project" value="TreeGrafter"/>
</dbReference>
<dbReference type="PANTHER" id="PTHR12106">
    <property type="entry name" value="SORTILIN RELATED"/>
    <property type="match status" value="1"/>
</dbReference>
<dbReference type="InterPro" id="IPR031777">
    <property type="entry name" value="Sortilin_C"/>
</dbReference>